<dbReference type="Proteomes" id="UP000677054">
    <property type="component" value="Unassembled WGS sequence"/>
</dbReference>
<evidence type="ECO:0000313" key="7">
    <source>
        <dbReference type="EMBL" id="CAD7250063.1"/>
    </source>
</evidence>
<dbReference type="AlphaFoldDB" id="A0A7R9FPG3"/>
<dbReference type="InterPro" id="IPR038763">
    <property type="entry name" value="DHH_sf"/>
</dbReference>
<keyword evidence="8" id="KW-1185">Reference proteome</keyword>
<sequence length="532" mass="61443">RVLVLVHCDVDALCACSIIVSLLRSEHVLYTLVCVNGIQELRDAYAQHVQQVRYVIFINCGATLDLVELLDPPENQVLFVADMHRPMDVCNIYSAGQVCLLMQPEDDEEIPSYGDIFREEEARHHAEDSEEEEEEEGAEEENEGDEGENGRRRKRRRFDEEALMKRREKREWENHRRQILFDYTQFSYYGSPTSVLMYNLAWRLSKDNNELLWLAIVGLSDLFLNGHMDKRRYLLHVGDLQSHVARLNHTITEDSLQMSADSMHISFEKELQLALFRHWSLWESLRHSPYTACKFRLWSLKGEKRLHEFLAELGLPLVQCKQKYCAMDVSLRNELFSLLESKSEKYELEDLIYGSFLLQLGLRYKFSAADFVFSLGALLESHESYQDVTEGNGGREAAAESQFETSADSPRHDKHSFSWTFLYLSHPTALARFAYFVLLANEASRRNKRSRTLPLVLCLPVTEGAMHIPGIDQSVTFSILIGIPPFLFGKAFEQAAEKTESLIYQDCFDPSIVHLRTEDRTKFLDALVSLMT</sequence>
<keyword evidence="4" id="KW-0539">Nucleus</keyword>
<dbReference type="GO" id="GO:0031261">
    <property type="term" value="C:DNA replication preinitiation complex"/>
    <property type="evidence" value="ECO:0007669"/>
    <property type="project" value="TreeGrafter"/>
</dbReference>
<gene>
    <name evidence="7" type="ORF">DSTB1V02_LOCUS9847</name>
</gene>
<dbReference type="GO" id="GO:0003682">
    <property type="term" value="F:chromatin binding"/>
    <property type="evidence" value="ECO:0007669"/>
    <property type="project" value="TreeGrafter"/>
</dbReference>
<dbReference type="OrthoDB" id="10258882at2759"/>
<feature type="non-terminal residue" evidence="7">
    <location>
        <position position="532"/>
    </location>
</feature>
<dbReference type="EMBL" id="CAJPEV010002638">
    <property type="protein sequence ID" value="CAG0897577.1"/>
    <property type="molecule type" value="Genomic_DNA"/>
</dbReference>
<feature type="compositionally biased region" description="Acidic residues" evidence="6">
    <location>
        <begin position="128"/>
        <end position="147"/>
    </location>
</feature>
<dbReference type="GO" id="GO:1902977">
    <property type="term" value="P:mitotic DNA replication preinitiation complex assembly"/>
    <property type="evidence" value="ECO:0007669"/>
    <property type="project" value="TreeGrafter"/>
</dbReference>
<organism evidence="7">
    <name type="scientific">Darwinula stevensoni</name>
    <dbReference type="NCBI Taxonomy" id="69355"/>
    <lineage>
        <taxon>Eukaryota</taxon>
        <taxon>Metazoa</taxon>
        <taxon>Ecdysozoa</taxon>
        <taxon>Arthropoda</taxon>
        <taxon>Crustacea</taxon>
        <taxon>Oligostraca</taxon>
        <taxon>Ostracoda</taxon>
        <taxon>Podocopa</taxon>
        <taxon>Podocopida</taxon>
        <taxon>Darwinulocopina</taxon>
        <taxon>Darwinuloidea</taxon>
        <taxon>Darwinulidae</taxon>
        <taxon>Darwinula</taxon>
    </lineage>
</organism>
<feature type="region of interest" description="Disordered" evidence="6">
    <location>
        <begin position="121"/>
        <end position="153"/>
    </location>
</feature>
<keyword evidence="3" id="KW-0235">DNA replication</keyword>
<dbReference type="EMBL" id="LR902155">
    <property type="protein sequence ID" value="CAD7250063.1"/>
    <property type="molecule type" value="Genomic_DNA"/>
</dbReference>
<name>A0A7R9FPG3_9CRUS</name>
<keyword evidence="5" id="KW-0131">Cell cycle</keyword>
<evidence type="ECO:0000256" key="4">
    <source>
        <dbReference type="ARBA" id="ARBA00023242"/>
    </source>
</evidence>
<dbReference type="GO" id="GO:0006270">
    <property type="term" value="P:DNA replication initiation"/>
    <property type="evidence" value="ECO:0007669"/>
    <property type="project" value="InterPro"/>
</dbReference>
<dbReference type="SUPFAM" id="SSF64182">
    <property type="entry name" value="DHH phosphoesterases"/>
    <property type="match status" value="1"/>
</dbReference>
<dbReference type="GO" id="GO:0003688">
    <property type="term" value="F:DNA replication origin binding"/>
    <property type="evidence" value="ECO:0007669"/>
    <property type="project" value="TreeGrafter"/>
</dbReference>
<comment type="subcellular location">
    <subcellularLocation>
        <location evidence="1">Nucleus</location>
    </subcellularLocation>
</comment>
<dbReference type="GO" id="GO:0003697">
    <property type="term" value="F:single-stranded DNA binding"/>
    <property type="evidence" value="ECO:0007669"/>
    <property type="project" value="TreeGrafter"/>
</dbReference>
<evidence type="ECO:0008006" key="9">
    <source>
        <dbReference type="Google" id="ProtNLM"/>
    </source>
</evidence>
<dbReference type="PANTHER" id="PTHR10507">
    <property type="entry name" value="CDC45-RELATED PROTEIN"/>
    <property type="match status" value="1"/>
</dbReference>
<dbReference type="GO" id="GO:0000727">
    <property type="term" value="P:double-strand break repair via break-induced replication"/>
    <property type="evidence" value="ECO:0007669"/>
    <property type="project" value="TreeGrafter"/>
</dbReference>
<evidence type="ECO:0000256" key="1">
    <source>
        <dbReference type="ARBA" id="ARBA00004123"/>
    </source>
</evidence>
<evidence type="ECO:0000256" key="6">
    <source>
        <dbReference type="SAM" id="MobiDB-lite"/>
    </source>
</evidence>
<accession>A0A7R9FPG3</accession>
<evidence type="ECO:0000313" key="8">
    <source>
        <dbReference type="Proteomes" id="UP000677054"/>
    </source>
</evidence>
<dbReference type="InterPro" id="IPR003874">
    <property type="entry name" value="CDC45"/>
</dbReference>
<reference evidence="7" key="1">
    <citation type="submission" date="2020-11" db="EMBL/GenBank/DDBJ databases">
        <authorList>
            <person name="Tran Van P."/>
        </authorList>
    </citation>
    <scope>NUCLEOTIDE SEQUENCE</scope>
</reference>
<protein>
    <recommendedName>
        <fullName evidence="9">Cell division control protein 45</fullName>
    </recommendedName>
</protein>
<evidence type="ECO:0000256" key="3">
    <source>
        <dbReference type="ARBA" id="ARBA00022705"/>
    </source>
</evidence>
<evidence type="ECO:0000256" key="2">
    <source>
        <dbReference type="ARBA" id="ARBA00010727"/>
    </source>
</evidence>
<dbReference type="PANTHER" id="PTHR10507:SF0">
    <property type="entry name" value="CELL DIVISION CONTROL PROTEIN 45 HOMOLOG"/>
    <property type="match status" value="1"/>
</dbReference>
<comment type="similarity">
    <text evidence="2">Belongs to the CDC45 family.</text>
</comment>
<dbReference type="Pfam" id="PF02724">
    <property type="entry name" value="CDC45"/>
    <property type="match status" value="2"/>
</dbReference>
<evidence type="ECO:0000256" key="5">
    <source>
        <dbReference type="ARBA" id="ARBA00023306"/>
    </source>
</evidence>
<proteinExistence type="inferred from homology"/>